<dbReference type="PROSITE" id="PS51643">
    <property type="entry name" value="HD_CAS3"/>
    <property type="match status" value="1"/>
</dbReference>
<dbReference type="SMART" id="SM00487">
    <property type="entry name" value="DEXDc"/>
    <property type="match status" value="1"/>
</dbReference>
<dbReference type="InterPro" id="IPR001650">
    <property type="entry name" value="Helicase_C-like"/>
</dbReference>
<dbReference type="InterPro" id="IPR027417">
    <property type="entry name" value="P-loop_NTPase"/>
</dbReference>
<evidence type="ECO:0000256" key="8">
    <source>
        <dbReference type="ARBA" id="ARBA00022840"/>
    </source>
</evidence>
<keyword evidence="5" id="KW-0547">Nucleotide-binding</keyword>
<dbReference type="InterPro" id="IPR014001">
    <property type="entry name" value="Helicase_ATP-bd"/>
</dbReference>
<keyword evidence="9" id="KW-0051">Antiviral defense</keyword>
<evidence type="ECO:0000259" key="10">
    <source>
        <dbReference type="PROSITE" id="PS51192"/>
    </source>
</evidence>
<dbReference type="SMART" id="SM00490">
    <property type="entry name" value="HELICc"/>
    <property type="match status" value="1"/>
</dbReference>
<dbReference type="InterPro" id="IPR006474">
    <property type="entry name" value="Helicase_Cas3_CRISPR-ass_core"/>
</dbReference>
<dbReference type="Pfam" id="PF00270">
    <property type="entry name" value="DEAD"/>
    <property type="match status" value="1"/>
</dbReference>
<comment type="caution">
    <text evidence="12">The sequence shown here is derived from an EMBL/GenBank/DDBJ whole genome shotgun (WGS) entry which is preliminary data.</text>
</comment>
<dbReference type="NCBIfam" id="TIGR01587">
    <property type="entry name" value="cas3_core"/>
    <property type="match status" value="1"/>
</dbReference>
<evidence type="ECO:0000256" key="3">
    <source>
        <dbReference type="ARBA" id="ARBA00022722"/>
    </source>
</evidence>
<keyword evidence="4" id="KW-0479">Metal-binding</keyword>
<dbReference type="Pfam" id="PF22590">
    <property type="entry name" value="Cas3-like_C_2"/>
    <property type="match status" value="1"/>
</dbReference>
<evidence type="ECO:0000256" key="5">
    <source>
        <dbReference type="ARBA" id="ARBA00022741"/>
    </source>
</evidence>
<evidence type="ECO:0000256" key="7">
    <source>
        <dbReference type="ARBA" id="ARBA00022806"/>
    </source>
</evidence>
<dbReference type="RefSeq" id="WP_209141265.1">
    <property type="nucleotide sequence ID" value="NZ_JAGHKO010000005.1"/>
</dbReference>
<keyword evidence="6" id="KW-0378">Hydrolase</keyword>
<dbReference type="NCBIfam" id="TIGR01596">
    <property type="entry name" value="cas3_HD"/>
    <property type="match status" value="1"/>
</dbReference>
<dbReference type="Gene3D" id="1.10.3210.30">
    <property type="match status" value="1"/>
</dbReference>
<evidence type="ECO:0000256" key="6">
    <source>
        <dbReference type="ARBA" id="ARBA00022801"/>
    </source>
</evidence>
<evidence type="ECO:0000256" key="9">
    <source>
        <dbReference type="ARBA" id="ARBA00023118"/>
    </source>
</evidence>
<dbReference type="PROSITE" id="PS51192">
    <property type="entry name" value="HELICASE_ATP_BIND_1"/>
    <property type="match status" value="1"/>
</dbReference>
<feature type="domain" description="HD Cas3-type" evidence="11">
    <location>
        <begin position="20"/>
        <end position="243"/>
    </location>
</feature>
<protein>
    <submittedName>
        <fullName evidence="12">CRISPR-associated helicase Cas3</fullName>
    </submittedName>
</protein>
<evidence type="ECO:0000259" key="11">
    <source>
        <dbReference type="PROSITE" id="PS51643"/>
    </source>
</evidence>
<dbReference type="CDD" id="cd09641">
    <property type="entry name" value="Cas3''_I"/>
    <property type="match status" value="1"/>
</dbReference>
<evidence type="ECO:0000256" key="2">
    <source>
        <dbReference type="ARBA" id="ARBA00009046"/>
    </source>
</evidence>
<dbReference type="Proteomes" id="UP000677244">
    <property type="component" value="Unassembled WGS sequence"/>
</dbReference>
<dbReference type="InterPro" id="IPR054712">
    <property type="entry name" value="Cas3-like_dom"/>
</dbReference>
<dbReference type="InterPro" id="IPR011545">
    <property type="entry name" value="DEAD/DEAH_box_helicase_dom"/>
</dbReference>
<evidence type="ECO:0000256" key="1">
    <source>
        <dbReference type="ARBA" id="ARBA00006847"/>
    </source>
</evidence>
<organism evidence="12 13">
    <name type="scientific">Niastella soli</name>
    <dbReference type="NCBI Taxonomy" id="2821487"/>
    <lineage>
        <taxon>Bacteria</taxon>
        <taxon>Pseudomonadati</taxon>
        <taxon>Bacteroidota</taxon>
        <taxon>Chitinophagia</taxon>
        <taxon>Chitinophagales</taxon>
        <taxon>Chitinophagaceae</taxon>
        <taxon>Niastella</taxon>
    </lineage>
</organism>
<evidence type="ECO:0000313" key="13">
    <source>
        <dbReference type="Proteomes" id="UP000677244"/>
    </source>
</evidence>
<keyword evidence="3" id="KW-0540">Nuclease</keyword>
<proteinExistence type="inferred from homology"/>
<comment type="similarity">
    <text evidence="1">In the N-terminal section; belongs to the CRISPR-associated nuclease Cas3-HD family.</text>
</comment>
<name>A0ABS3YZG0_9BACT</name>
<keyword evidence="7" id="KW-0347">Helicase</keyword>
<sequence length="911" mass="105074">MPDIASSLDGHDRYWAHIHPSKKEELLAAHTVLVNRYAEKLVRAHHLDAVIDSLITAHVAGWEDAAQCAVIIKQCFVGAIVFHDFGKINENFQLLRMQNFNGFTENKNILLKPSYGHSKLGAFLYSCYYIDSIFKLSVSDSSKYLLAAHCFLLSYSINQHHSPALFSITESNGYLSDFKGMFESLRCYIQQYNWSLDEKNVIKVLDDMEKVWLGNRWSRAYKPFPFYTLIKLNFSLLTAADYLATHHYTASNENGNEGETFDFGVFDKRERVEQIAAHLHSFKHNQAAFSKANSYCFEHPAIRSRDNLNKLREEMAVEVIQTIRAHAGKRLFYLEAPTGGGKTNLSAIIATELLLANPELNKIFYVFPFTTLITQTFGSLKESTGLKDNEIAEWHSKAGLASKTDIKEEARKDGLYADSKKDYIDHLFGLYPVTLLSHVKFFDILKTNSKEVNYLLHRMANSVVIIDELQSYNPNVWDKMLFFISEYAKHFNIRFVLMSATLPKISGLKKGMNNVPDFVDLLPNARKYITNPNFSQRVTFNFELFDLGKIEIDRLADFVLEKSIAYAAKHNGVKTIVEFIYKKSAAKFFQQIQNTGIFHQIFLLSGTVLESRRKEIINYIKRGNSKENILLITTQVVEAGVDIDMDLGFKNVSLIDSDEQLAGRVNRNASKTACEVYLFKMDDAHILYGKDYRYKKTREEIDSEIYQAILTGKDFSQLYEKVIGFIDESNKPLFKGSIMDYTDGLFHFNYPEVDRGFRIIEQESACVFVPLDLHLTIDGAKQSERDTIFSQSELDFLSQFDIYPNLENQISGVAVWSLYERLIERHMEHKKQVRGFDIQQKIDFKRLHSIMSKFTFSLMQFANDYKELQLFGEEKYGYLYLHGWNEKRIEGKPYSYENGLNNEVFMTSNFI</sequence>
<evidence type="ECO:0000313" key="12">
    <source>
        <dbReference type="EMBL" id="MBO9203214.1"/>
    </source>
</evidence>
<keyword evidence="8" id="KW-0067">ATP-binding</keyword>
<gene>
    <name evidence="12" type="primary">cas3</name>
    <name evidence="12" type="ORF">J7I42_23190</name>
</gene>
<keyword evidence="13" id="KW-1185">Reference proteome</keyword>
<evidence type="ECO:0000256" key="4">
    <source>
        <dbReference type="ARBA" id="ARBA00022723"/>
    </source>
</evidence>
<comment type="similarity">
    <text evidence="2">In the central section; belongs to the CRISPR-associated helicase Cas3 family.</text>
</comment>
<dbReference type="SUPFAM" id="SSF52540">
    <property type="entry name" value="P-loop containing nucleoside triphosphate hydrolases"/>
    <property type="match status" value="1"/>
</dbReference>
<feature type="domain" description="Helicase ATP-binding" evidence="10">
    <location>
        <begin position="323"/>
        <end position="504"/>
    </location>
</feature>
<dbReference type="Gene3D" id="3.40.50.300">
    <property type="entry name" value="P-loop containing nucleotide triphosphate hydrolases"/>
    <property type="match status" value="2"/>
</dbReference>
<dbReference type="InterPro" id="IPR038257">
    <property type="entry name" value="CRISPR-assoc_Cas3_HD_sf"/>
</dbReference>
<accession>A0ABS3YZG0</accession>
<reference evidence="12 13" key="1">
    <citation type="submission" date="2021-03" db="EMBL/GenBank/DDBJ databases">
        <title>Assistant Professor.</title>
        <authorList>
            <person name="Huq M.A."/>
        </authorList>
    </citation>
    <scope>NUCLEOTIDE SEQUENCE [LARGE SCALE GENOMIC DNA]</scope>
    <source>
        <strain evidence="12 13">MAH-29</strain>
    </source>
</reference>
<dbReference type="EMBL" id="JAGHKO010000005">
    <property type="protein sequence ID" value="MBO9203214.1"/>
    <property type="molecule type" value="Genomic_DNA"/>
</dbReference>
<dbReference type="InterPro" id="IPR006483">
    <property type="entry name" value="CRISPR-assoc_Cas3_HD"/>
</dbReference>